<organism evidence="10">
    <name type="scientific">marine metagenome</name>
    <dbReference type="NCBI Taxonomy" id="408172"/>
    <lineage>
        <taxon>unclassified sequences</taxon>
        <taxon>metagenomes</taxon>
        <taxon>ecological metagenomes</taxon>
    </lineage>
</organism>
<evidence type="ECO:0000256" key="1">
    <source>
        <dbReference type="ARBA" id="ARBA00001927"/>
    </source>
</evidence>
<dbReference type="PRINTS" id="PR00354">
    <property type="entry name" value="7FE8SFRDOXIN"/>
</dbReference>
<reference evidence="10" key="1">
    <citation type="submission" date="2018-05" db="EMBL/GenBank/DDBJ databases">
        <authorList>
            <person name="Lanie J.A."/>
            <person name="Ng W.-L."/>
            <person name="Kazmierczak K.M."/>
            <person name="Andrzejewski T.M."/>
            <person name="Davidsen T.M."/>
            <person name="Wayne K.J."/>
            <person name="Tettelin H."/>
            <person name="Glass J.I."/>
            <person name="Rusch D."/>
            <person name="Podicherti R."/>
            <person name="Tsui H.-C.T."/>
            <person name="Winkler M.E."/>
        </authorList>
    </citation>
    <scope>NUCLEOTIDE SEQUENCE</scope>
</reference>
<name>A0A382JXE5_9ZZZZ</name>
<keyword evidence="4" id="KW-0004">4Fe-4S</keyword>
<protein>
    <recommendedName>
        <fullName evidence="9">4Fe-4S ferredoxin-type domain-containing protein</fullName>
    </recommendedName>
</protein>
<dbReference type="AlphaFoldDB" id="A0A382JXE5"/>
<dbReference type="GO" id="GO:0046872">
    <property type="term" value="F:metal ion binding"/>
    <property type="evidence" value="ECO:0007669"/>
    <property type="project" value="UniProtKB-KW"/>
</dbReference>
<keyword evidence="3" id="KW-0813">Transport</keyword>
<comment type="cofactor">
    <cofactor evidence="1">
        <name>[3Fe-4S] cluster</name>
        <dbReference type="ChEBI" id="CHEBI:21137"/>
    </cofactor>
</comment>
<feature type="domain" description="4Fe-4S ferredoxin-type" evidence="9">
    <location>
        <begin position="1"/>
        <end position="31"/>
    </location>
</feature>
<dbReference type="InterPro" id="IPR017900">
    <property type="entry name" value="4Fe4S_Fe_S_CS"/>
</dbReference>
<dbReference type="Gene3D" id="3.30.70.20">
    <property type="match status" value="1"/>
</dbReference>
<comment type="cofactor">
    <cofactor evidence="2">
        <name>[4Fe-4S] cluster</name>
        <dbReference type="ChEBI" id="CHEBI:49883"/>
    </cofactor>
</comment>
<evidence type="ECO:0000256" key="2">
    <source>
        <dbReference type="ARBA" id="ARBA00001966"/>
    </source>
</evidence>
<keyword evidence="5" id="KW-0479">Metal-binding</keyword>
<accession>A0A382JXE5</accession>
<evidence type="ECO:0000256" key="5">
    <source>
        <dbReference type="ARBA" id="ARBA00022723"/>
    </source>
</evidence>
<evidence type="ECO:0000256" key="8">
    <source>
        <dbReference type="ARBA" id="ARBA00023014"/>
    </source>
</evidence>
<dbReference type="EMBL" id="UINC01076443">
    <property type="protein sequence ID" value="SVC15617.1"/>
    <property type="molecule type" value="Genomic_DNA"/>
</dbReference>
<dbReference type="Pfam" id="PF12838">
    <property type="entry name" value="Fer4_7"/>
    <property type="match status" value="1"/>
</dbReference>
<evidence type="ECO:0000256" key="4">
    <source>
        <dbReference type="ARBA" id="ARBA00022485"/>
    </source>
</evidence>
<dbReference type="InterPro" id="IPR000813">
    <property type="entry name" value="7Fe_ferredoxin"/>
</dbReference>
<sequence length="90" mass="10220">MTYIIAEPCVDVKDSACVDVCPVDCIYTTDEDNMFFINPDECIDCAACEPVCPVVAIFPEDSVPAEWAKFTDMNYDYFKDRDLDTLKRSL</sequence>
<evidence type="ECO:0000256" key="7">
    <source>
        <dbReference type="ARBA" id="ARBA00023004"/>
    </source>
</evidence>
<dbReference type="PANTHER" id="PTHR42859:SF2">
    <property type="entry name" value="FERREDOXIN"/>
    <property type="match status" value="1"/>
</dbReference>
<dbReference type="PROSITE" id="PS51379">
    <property type="entry name" value="4FE4S_FER_2"/>
    <property type="match status" value="2"/>
</dbReference>
<dbReference type="PROSITE" id="PS00198">
    <property type="entry name" value="4FE4S_FER_1"/>
    <property type="match status" value="1"/>
</dbReference>
<dbReference type="GO" id="GO:0051539">
    <property type="term" value="F:4 iron, 4 sulfur cluster binding"/>
    <property type="evidence" value="ECO:0007669"/>
    <property type="project" value="UniProtKB-KW"/>
</dbReference>
<evidence type="ECO:0000259" key="9">
    <source>
        <dbReference type="PROSITE" id="PS51379"/>
    </source>
</evidence>
<gene>
    <name evidence="10" type="ORF">METZ01_LOCUS268471</name>
</gene>
<evidence type="ECO:0000256" key="3">
    <source>
        <dbReference type="ARBA" id="ARBA00022448"/>
    </source>
</evidence>
<dbReference type="InterPro" id="IPR017896">
    <property type="entry name" value="4Fe4S_Fe-S-bd"/>
</dbReference>
<keyword evidence="8" id="KW-0411">Iron-sulfur</keyword>
<dbReference type="GO" id="GO:0009055">
    <property type="term" value="F:electron transfer activity"/>
    <property type="evidence" value="ECO:0007669"/>
    <property type="project" value="InterPro"/>
</dbReference>
<feature type="domain" description="4Fe-4S ferredoxin-type" evidence="9">
    <location>
        <begin position="33"/>
        <end position="62"/>
    </location>
</feature>
<keyword evidence="6" id="KW-0249">Electron transport</keyword>
<dbReference type="PANTHER" id="PTHR42859">
    <property type="entry name" value="OXIDOREDUCTASE"/>
    <property type="match status" value="1"/>
</dbReference>
<dbReference type="InterPro" id="IPR050294">
    <property type="entry name" value="RnfB_subfamily"/>
</dbReference>
<evidence type="ECO:0000313" key="10">
    <source>
        <dbReference type="EMBL" id="SVC15617.1"/>
    </source>
</evidence>
<keyword evidence="7" id="KW-0408">Iron</keyword>
<evidence type="ECO:0000256" key="6">
    <source>
        <dbReference type="ARBA" id="ARBA00022982"/>
    </source>
</evidence>
<dbReference type="SUPFAM" id="SSF54862">
    <property type="entry name" value="4Fe-4S ferredoxins"/>
    <property type="match status" value="1"/>
</dbReference>
<proteinExistence type="predicted"/>